<dbReference type="Proteomes" id="UP000016922">
    <property type="component" value="Unassembled WGS sequence"/>
</dbReference>
<sequence length="380" mass="41780">MHTLAAGHGRLASKTAGSFYLALYHWSRVGCVSSKGGQTRSKHSDANEKPCPHRTAPSSVNGNSLRGIMRCLPHSVVILTSTSLKARKDIEDLLHGAKETLSSLENEELGAPEDGSETLGTLQDGFSIEWYRKSIGALERKLAKTSPKYPEDYRGMTLSSFTSVSLNHARPAISFNVRTPSATLDALFHNGTFLIHILEANKAGADLAARFSRGDGSSVSGFEGLDIHPLPTQAHLPQNNIMLPMIRSPAVRRVLLCNKYDWIDSRGHPHATIRIDDHAIVHGRVAHIYNRNGIECNPTDTPEKEGWHGLGYVEVDLKIASSQSMTRVPRSPNNKAPDCTPVVLLWLAIKTENAEHHPFGKTIGLELFVRYPNRIESILI</sequence>
<evidence type="ECO:0000313" key="4">
    <source>
        <dbReference type="EMBL" id="EPE32431.1"/>
    </source>
</evidence>
<dbReference type="KEGG" id="glz:GLAREA_07564"/>
<dbReference type="HOGENOM" id="CLU_735822_0_0_1"/>
<dbReference type="GeneID" id="19466617"/>
<organism evidence="4 5">
    <name type="scientific">Glarea lozoyensis (strain ATCC 20868 / MF5171)</name>
    <dbReference type="NCBI Taxonomy" id="1116229"/>
    <lineage>
        <taxon>Eukaryota</taxon>
        <taxon>Fungi</taxon>
        <taxon>Dikarya</taxon>
        <taxon>Ascomycota</taxon>
        <taxon>Pezizomycotina</taxon>
        <taxon>Leotiomycetes</taxon>
        <taxon>Helotiales</taxon>
        <taxon>Helotiaceae</taxon>
        <taxon>Glarea</taxon>
    </lineage>
</organism>
<dbReference type="SMART" id="SM00903">
    <property type="entry name" value="Flavin_Reduct"/>
    <property type="match status" value="1"/>
</dbReference>
<dbReference type="OrthoDB" id="2015405at2759"/>
<dbReference type="STRING" id="1116229.S3DK47"/>
<keyword evidence="5" id="KW-1185">Reference proteome</keyword>
<dbReference type="GO" id="GO:0010181">
    <property type="term" value="F:FMN binding"/>
    <property type="evidence" value="ECO:0007669"/>
    <property type="project" value="InterPro"/>
</dbReference>
<dbReference type="Gene3D" id="2.30.110.10">
    <property type="entry name" value="Electron Transport, Fmn-binding Protein, Chain A"/>
    <property type="match status" value="1"/>
</dbReference>
<protein>
    <submittedName>
        <fullName evidence="4">FMN-binding split barrel</fullName>
    </submittedName>
</protein>
<dbReference type="PANTHER" id="PTHR30466">
    <property type="entry name" value="FLAVIN REDUCTASE"/>
    <property type="match status" value="1"/>
</dbReference>
<evidence type="ECO:0000256" key="2">
    <source>
        <dbReference type="SAM" id="MobiDB-lite"/>
    </source>
</evidence>
<feature type="region of interest" description="Disordered" evidence="2">
    <location>
        <begin position="35"/>
        <end position="62"/>
    </location>
</feature>
<dbReference type="SUPFAM" id="SSF50475">
    <property type="entry name" value="FMN-binding split barrel"/>
    <property type="match status" value="1"/>
</dbReference>
<dbReference type="GO" id="GO:0042602">
    <property type="term" value="F:riboflavin reductase (NADPH) activity"/>
    <property type="evidence" value="ECO:0007669"/>
    <property type="project" value="TreeGrafter"/>
</dbReference>
<keyword evidence="1" id="KW-0560">Oxidoreductase</keyword>
<feature type="compositionally biased region" description="Basic and acidic residues" evidence="2">
    <location>
        <begin position="42"/>
        <end position="51"/>
    </location>
</feature>
<feature type="domain" description="Flavin reductase like" evidence="3">
    <location>
        <begin position="69"/>
        <end position="297"/>
    </location>
</feature>
<dbReference type="InterPro" id="IPR050268">
    <property type="entry name" value="NADH-dep_flavin_reductase"/>
</dbReference>
<reference evidence="4 5" key="1">
    <citation type="journal article" date="2013" name="BMC Genomics">
        <title>Genomics-driven discovery of the pneumocandin biosynthetic gene cluster in the fungus Glarea lozoyensis.</title>
        <authorList>
            <person name="Chen L."/>
            <person name="Yue Q."/>
            <person name="Zhang X."/>
            <person name="Xiang M."/>
            <person name="Wang C."/>
            <person name="Li S."/>
            <person name="Che Y."/>
            <person name="Ortiz-Lopez F.J."/>
            <person name="Bills G.F."/>
            <person name="Liu X."/>
            <person name="An Z."/>
        </authorList>
    </citation>
    <scope>NUCLEOTIDE SEQUENCE [LARGE SCALE GENOMIC DNA]</scope>
    <source>
        <strain evidence="5">ATCC 20868 / MF5171</strain>
    </source>
</reference>
<dbReference type="InterPro" id="IPR012349">
    <property type="entry name" value="Split_barrel_FMN-bd"/>
</dbReference>
<dbReference type="EMBL" id="KE145359">
    <property type="protein sequence ID" value="EPE32431.1"/>
    <property type="molecule type" value="Genomic_DNA"/>
</dbReference>
<proteinExistence type="predicted"/>
<name>S3DK47_GLAL2</name>
<dbReference type="AlphaFoldDB" id="S3DK47"/>
<accession>S3DK47</accession>
<evidence type="ECO:0000256" key="1">
    <source>
        <dbReference type="ARBA" id="ARBA00023002"/>
    </source>
</evidence>
<dbReference type="Pfam" id="PF01613">
    <property type="entry name" value="Flavin_Reduct"/>
    <property type="match status" value="1"/>
</dbReference>
<evidence type="ECO:0000259" key="3">
    <source>
        <dbReference type="SMART" id="SM00903"/>
    </source>
</evidence>
<gene>
    <name evidence="4" type="ORF">GLAREA_07564</name>
</gene>
<evidence type="ECO:0000313" key="5">
    <source>
        <dbReference type="Proteomes" id="UP000016922"/>
    </source>
</evidence>
<dbReference type="RefSeq" id="XP_008080443.1">
    <property type="nucleotide sequence ID" value="XM_008082252.1"/>
</dbReference>
<dbReference type="PANTHER" id="PTHR30466:SF1">
    <property type="entry name" value="FMN REDUCTASE (NADH) RUTF"/>
    <property type="match status" value="1"/>
</dbReference>
<dbReference type="InterPro" id="IPR002563">
    <property type="entry name" value="Flavin_Rdtase-like_dom"/>
</dbReference>